<dbReference type="InterPro" id="IPR011991">
    <property type="entry name" value="ArsR-like_HTH"/>
</dbReference>
<evidence type="ECO:0000259" key="4">
    <source>
        <dbReference type="PROSITE" id="PS51118"/>
    </source>
</evidence>
<organism evidence="5 6">
    <name type="scientific">Paenibacillus silvae</name>
    <dbReference type="NCBI Taxonomy" id="1325358"/>
    <lineage>
        <taxon>Bacteria</taxon>
        <taxon>Bacillati</taxon>
        <taxon>Bacillota</taxon>
        <taxon>Bacilli</taxon>
        <taxon>Bacillales</taxon>
        <taxon>Paenibacillaceae</taxon>
        <taxon>Paenibacillus</taxon>
    </lineage>
</organism>
<protein>
    <submittedName>
        <fullName evidence="5">Transcriptional regulator</fullName>
    </submittedName>
</protein>
<feature type="domain" description="HTH hxlR-type" evidence="4">
    <location>
        <begin position="1"/>
        <end position="99"/>
    </location>
</feature>
<keyword evidence="2" id="KW-0238">DNA-binding</keyword>
<dbReference type="SUPFAM" id="SSF46785">
    <property type="entry name" value="Winged helix' DNA-binding domain"/>
    <property type="match status" value="1"/>
</dbReference>
<evidence type="ECO:0000256" key="3">
    <source>
        <dbReference type="ARBA" id="ARBA00023163"/>
    </source>
</evidence>
<dbReference type="GO" id="GO:0003677">
    <property type="term" value="F:DNA binding"/>
    <property type="evidence" value="ECO:0007669"/>
    <property type="project" value="UniProtKB-KW"/>
</dbReference>
<dbReference type="Proteomes" id="UP000249204">
    <property type="component" value="Unassembled WGS sequence"/>
</dbReference>
<dbReference type="InterPro" id="IPR002577">
    <property type="entry name" value="HTH_HxlR"/>
</dbReference>
<evidence type="ECO:0000256" key="1">
    <source>
        <dbReference type="ARBA" id="ARBA00023015"/>
    </source>
</evidence>
<dbReference type="Pfam" id="PF01638">
    <property type="entry name" value="HxlR"/>
    <property type="match status" value="1"/>
</dbReference>
<evidence type="ECO:0000256" key="2">
    <source>
        <dbReference type="ARBA" id="ARBA00023125"/>
    </source>
</evidence>
<dbReference type="RefSeq" id="WP_111268299.1">
    <property type="nucleotide sequence ID" value="NZ_QKWW01000002.1"/>
</dbReference>
<dbReference type="InterPro" id="IPR036390">
    <property type="entry name" value="WH_DNA-bd_sf"/>
</dbReference>
<dbReference type="CDD" id="cd00090">
    <property type="entry name" value="HTH_ARSR"/>
    <property type="match status" value="1"/>
</dbReference>
<reference evidence="5 6" key="1">
    <citation type="submission" date="2018-06" db="EMBL/GenBank/DDBJ databases">
        <title>Isolation of heavy metals resistant Paenibacillus silvae NC2 from Gold-Copper mine in ZiJin, China.</title>
        <authorList>
            <person name="Xu J."/>
            <person name="Mazhar H.S."/>
            <person name="Rensing C."/>
        </authorList>
    </citation>
    <scope>NUCLEOTIDE SEQUENCE [LARGE SCALE GENOMIC DNA]</scope>
    <source>
        <strain evidence="5 6">NC2</strain>
    </source>
</reference>
<dbReference type="PANTHER" id="PTHR33204">
    <property type="entry name" value="TRANSCRIPTIONAL REGULATOR, MARR FAMILY"/>
    <property type="match status" value="1"/>
</dbReference>
<keyword evidence="3" id="KW-0804">Transcription</keyword>
<proteinExistence type="predicted"/>
<dbReference type="PROSITE" id="PS51118">
    <property type="entry name" value="HTH_HXLR"/>
    <property type="match status" value="1"/>
</dbReference>
<accession>A0A2W6NPH0</accession>
<dbReference type="InterPro" id="IPR036388">
    <property type="entry name" value="WH-like_DNA-bd_sf"/>
</dbReference>
<comment type="caution">
    <text evidence="5">The sequence shown here is derived from an EMBL/GenBank/DDBJ whole genome shotgun (WGS) entry which is preliminary data.</text>
</comment>
<evidence type="ECO:0000313" key="6">
    <source>
        <dbReference type="Proteomes" id="UP000249204"/>
    </source>
</evidence>
<gene>
    <name evidence="5" type="ORF">DN757_00375</name>
</gene>
<dbReference type="Gene3D" id="1.10.10.10">
    <property type="entry name" value="Winged helix-like DNA-binding domain superfamily/Winged helix DNA-binding domain"/>
    <property type="match status" value="1"/>
</dbReference>
<name>A0A2W6NPH0_9BACL</name>
<keyword evidence="1" id="KW-0805">Transcription regulation</keyword>
<evidence type="ECO:0000313" key="5">
    <source>
        <dbReference type="EMBL" id="PZT57714.1"/>
    </source>
</evidence>
<sequence>MPNENREKLFTAYHLIGTKWTIHILFVLSQGPRKFSELARGIPLISEMALTRRLQDLQQNGLVQKTCFADRKPILYELTPRGAALANFIPFLVEWALLH</sequence>
<dbReference type="AlphaFoldDB" id="A0A2W6NPH0"/>
<dbReference type="EMBL" id="QKWW01000002">
    <property type="protein sequence ID" value="PZT57714.1"/>
    <property type="molecule type" value="Genomic_DNA"/>
</dbReference>